<name>A0AAN7B4Z1_9PEZI</name>
<evidence type="ECO:0000313" key="1">
    <source>
        <dbReference type="EMBL" id="KAK4208345.1"/>
    </source>
</evidence>
<dbReference type="AlphaFoldDB" id="A0AAN7B4Z1"/>
<comment type="caution">
    <text evidence="1">The sequence shown here is derived from an EMBL/GenBank/DDBJ whole genome shotgun (WGS) entry which is preliminary data.</text>
</comment>
<accession>A0AAN7B4Z1</accession>
<evidence type="ECO:0000313" key="2">
    <source>
        <dbReference type="Proteomes" id="UP001301769"/>
    </source>
</evidence>
<sequence>MPDPISQDAKNSTGTIRFTRPLRFGRAYDSANTRPTMVLSALALLIHPPARLFPSNIAQFMPEDNEDHLVSLVAHEPIFARKAEGTLAYDGHGSQIRREDYENHSLAKSSTLVDNHAEQSQHLNLYHVCRQRSSKITGRMIMLPLDALWVFRRMMAHKSERPRRRLLAKKRGCVAGSNARKALLRFQDYNPFGDLETISIISWTGRLSISVSSFGSTVLMCY</sequence>
<keyword evidence="2" id="KW-1185">Reference proteome</keyword>
<gene>
    <name evidence="1" type="ORF">QBC37DRAFT_379186</name>
</gene>
<dbReference type="EMBL" id="MU858248">
    <property type="protein sequence ID" value="KAK4208345.1"/>
    <property type="molecule type" value="Genomic_DNA"/>
</dbReference>
<reference evidence="1" key="1">
    <citation type="journal article" date="2023" name="Mol. Phylogenet. Evol.">
        <title>Genome-scale phylogeny and comparative genomics of the fungal order Sordariales.</title>
        <authorList>
            <person name="Hensen N."/>
            <person name="Bonometti L."/>
            <person name="Westerberg I."/>
            <person name="Brannstrom I.O."/>
            <person name="Guillou S."/>
            <person name="Cros-Aarteil S."/>
            <person name="Calhoun S."/>
            <person name="Haridas S."/>
            <person name="Kuo A."/>
            <person name="Mondo S."/>
            <person name="Pangilinan J."/>
            <person name="Riley R."/>
            <person name="LaButti K."/>
            <person name="Andreopoulos B."/>
            <person name="Lipzen A."/>
            <person name="Chen C."/>
            <person name="Yan M."/>
            <person name="Daum C."/>
            <person name="Ng V."/>
            <person name="Clum A."/>
            <person name="Steindorff A."/>
            <person name="Ohm R.A."/>
            <person name="Martin F."/>
            <person name="Silar P."/>
            <person name="Natvig D.O."/>
            <person name="Lalanne C."/>
            <person name="Gautier V."/>
            <person name="Ament-Velasquez S.L."/>
            <person name="Kruys A."/>
            <person name="Hutchinson M.I."/>
            <person name="Powell A.J."/>
            <person name="Barry K."/>
            <person name="Miller A.N."/>
            <person name="Grigoriev I.V."/>
            <person name="Debuchy R."/>
            <person name="Gladieux P."/>
            <person name="Hiltunen Thoren M."/>
            <person name="Johannesson H."/>
        </authorList>
    </citation>
    <scope>NUCLEOTIDE SEQUENCE</scope>
    <source>
        <strain evidence="1">PSN293</strain>
    </source>
</reference>
<organism evidence="1 2">
    <name type="scientific">Rhypophila decipiens</name>
    <dbReference type="NCBI Taxonomy" id="261697"/>
    <lineage>
        <taxon>Eukaryota</taxon>
        <taxon>Fungi</taxon>
        <taxon>Dikarya</taxon>
        <taxon>Ascomycota</taxon>
        <taxon>Pezizomycotina</taxon>
        <taxon>Sordariomycetes</taxon>
        <taxon>Sordariomycetidae</taxon>
        <taxon>Sordariales</taxon>
        <taxon>Naviculisporaceae</taxon>
        <taxon>Rhypophila</taxon>
    </lineage>
</organism>
<dbReference type="Proteomes" id="UP001301769">
    <property type="component" value="Unassembled WGS sequence"/>
</dbReference>
<proteinExistence type="predicted"/>
<reference evidence="1" key="2">
    <citation type="submission" date="2023-05" db="EMBL/GenBank/DDBJ databases">
        <authorList>
            <consortium name="Lawrence Berkeley National Laboratory"/>
            <person name="Steindorff A."/>
            <person name="Hensen N."/>
            <person name="Bonometti L."/>
            <person name="Westerberg I."/>
            <person name="Brannstrom I.O."/>
            <person name="Guillou S."/>
            <person name="Cros-Aarteil S."/>
            <person name="Calhoun S."/>
            <person name="Haridas S."/>
            <person name="Kuo A."/>
            <person name="Mondo S."/>
            <person name="Pangilinan J."/>
            <person name="Riley R."/>
            <person name="Labutti K."/>
            <person name="Andreopoulos B."/>
            <person name="Lipzen A."/>
            <person name="Chen C."/>
            <person name="Yanf M."/>
            <person name="Daum C."/>
            <person name="Ng V."/>
            <person name="Clum A."/>
            <person name="Ohm R."/>
            <person name="Martin F."/>
            <person name="Silar P."/>
            <person name="Natvig D."/>
            <person name="Lalanne C."/>
            <person name="Gautier V."/>
            <person name="Ament-Velasquez S.L."/>
            <person name="Kruys A."/>
            <person name="Hutchinson M.I."/>
            <person name="Powell A.J."/>
            <person name="Barry K."/>
            <person name="Miller A.N."/>
            <person name="Grigoriev I.V."/>
            <person name="Debuchy R."/>
            <person name="Gladieux P."/>
            <person name="Thoren M.H."/>
            <person name="Johannesson H."/>
        </authorList>
    </citation>
    <scope>NUCLEOTIDE SEQUENCE</scope>
    <source>
        <strain evidence="1">PSN293</strain>
    </source>
</reference>
<protein>
    <submittedName>
        <fullName evidence="1">Uncharacterized protein</fullName>
    </submittedName>
</protein>